<name>A0ACC0H5D1_9ERIC</name>
<proteinExistence type="predicted"/>
<dbReference type="EMBL" id="CM045764">
    <property type="protein sequence ID" value="KAI8007815.1"/>
    <property type="molecule type" value="Genomic_DNA"/>
</dbReference>
<keyword evidence="1" id="KW-0813">Transport</keyword>
<dbReference type="Proteomes" id="UP001060215">
    <property type="component" value="Chromosome 7"/>
</dbReference>
<keyword evidence="1" id="KW-0762">Sugar transport</keyword>
<organism evidence="1 2">
    <name type="scientific">Camellia lanceoleosa</name>
    <dbReference type="NCBI Taxonomy" id="1840588"/>
    <lineage>
        <taxon>Eukaryota</taxon>
        <taxon>Viridiplantae</taxon>
        <taxon>Streptophyta</taxon>
        <taxon>Embryophyta</taxon>
        <taxon>Tracheophyta</taxon>
        <taxon>Spermatophyta</taxon>
        <taxon>Magnoliopsida</taxon>
        <taxon>eudicotyledons</taxon>
        <taxon>Gunneridae</taxon>
        <taxon>Pentapetalae</taxon>
        <taxon>asterids</taxon>
        <taxon>Ericales</taxon>
        <taxon>Theaceae</taxon>
        <taxon>Camellia</taxon>
    </lineage>
</organism>
<reference evidence="1 2" key="1">
    <citation type="journal article" date="2022" name="Plant J.">
        <title>Chromosome-level genome of Camellia lanceoleosa provides a valuable resource for understanding genome evolution and self-incompatibility.</title>
        <authorList>
            <person name="Gong W."/>
            <person name="Xiao S."/>
            <person name="Wang L."/>
            <person name="Liao Z."/>
            <person name="Chang Y."/>
            <person name="Mo W."/>
            <person name="Hu G."/>
            <person name="Li W."/>
            <person name="Zhao G."/>
            <person name="Zhu H."/>
            <person name="Hu X."/>
            <person name="Ji K."/>
            <person name="Xiang X."/>
            <person name="Song Q."/>
            <person name="Yuan D."/>
            <person name="Jin S."/>
            <person name="Zhang L."/>
        </authorList>
    </citation>
    <scope>NUCLEOTIDE SEQUENCE [LARGE SCALE GENOMIC DNA]</scope>
    <source>
        <strain evidence="1">SQ_2022a</strain>
    </source>
</reference>
<evidence type="ECO:0000313" key="2">
    <source>
        <dbReference type="Proteomes" id="UP001060215"/>
    </source>
</evidence>
<accession>A0ACC0H5D1</accession>
<keyword evidence="2" id="KW-1185">Reference proteome</keyword>
<gene>
    <name evidence="1" type="ORF">LOK49_LG07G01025</name>
</gene>
<comment type="caution">
    <text evidence="1">The sequence shown here is derived from an EMBL/GenBank/DDBJ whole genome shotgun (WGS) entry which is preliminary data.</text>
</comment>
<protein>
    <submittedName>
        <fullName evidence="1">Plastidic glucose transporter 4</fullName>
    </submittedName>
</protein>
<sequence>MVSRLGFQRGAILRASTVATTASLAISQSQAMNRRRHLIEEAKSTMRVGIFLGMDCQRKDEEIVSKIVELEKHDLSRLQVMSGQPEPNWLSTEAHYVLLLYSFKEQLQQHVRVHAVEVVMACWEIEQSQQSLTDLTRTNSKMVSKSFIGIAQSVQTMIISRLLASIGIGIPSAILPLYISEISPTEIRGTLGSANQLFICIRILTALVAGLSLAGNPLCITRGERLCFLLLLFLNKSLALQSMGATSNKDHVYIEFGFDCFAFMHACSFS</sequence>
<evidence type="ECO:0000313" key="1">
    <source>
        <dbReference type="EMBL" id="KAI8007815.1"/>
    </source>
</evidence>